<dbReference type="AlphaFoldDB" id="A0A9K3NC09"/>
<dbReference type="EMBL" id="MNCJ02000323">
    <property type="protein sequence ID" value="KAF5794691.1"/>
    <property type="molecule type" value="Genomic_DNA"/>
</dbReference>
<proteinExistence type="predicted"/>
<dbReference type="Proteomes" id="UP000215914">
    <property type="component" value="Unassembled WGS sequence"/>
</dbReference>
<dbReference type="Gramene" id="mRNA:HanXRQr2_Chr08g0330991">
    <property type="protein sequence ID" value="mRNA:HanXRQr2_Chr08g0330991"/>
    <property type="gene ID" value="HanXRQr2_Chr08g0330991"/>
</dbReference>
<sequence length="124" mass="14610">MIKQKVVNNYIEKCAVLEQKLEAQRIETERVNRLLKSYSCTSYVIDRIYLTIEGMKAFEEDEVTKEQTEEKTSEKKNEKKNDTNKKTDKKNSGKKQGVHLLKKRKKSYSESSLTEISLQRSKMR</sequence>
<comment type="caution">
    <text evidence="2">The sequence shown here is derived from an EMBL/GenBank/DDBJ whole genome shotgun (WGS) entry which is preliminary data.</text>
</comment>
<feature type="compositionally biased region" description="Basic and acidic residues" evidence="1">
    <location>
        <begin position="64"/>
        <end position="91"/>
    </location>
</feature>
<reference evidence="2" key="1">
    <citation type="journal article" date="2017" name="Nature">
        <title>The sunflower genome provides insights into oil metabolism, flowering and Asterid evolution.</title>
        <authorList>
            <person name="Badouin H."/>
            <person name="Gouzy J."/>
            <person name="Grassa C.J."/>
            <person name="Murat F."/>
            <person name="Staton S.E."/>
            <person name="Cottret L."/>
            <person name="Lelandais-Briere C."/>
            <person name="Owens G.L."/>
            <person name="Carrere S."/>
            <person name="Mayjonade B."/>
            <person name="Legrand L."/>
            <person name="Gill N."/>
            <person name="Kane N.C."/>
            <person name="Bowers J.E."/>
            <person name="Hubner S."/>
            <person name="Bellec A."/>
            <person name="Berard A."/>
            <person name="Berges H."/>
            <person name="Blanchet N."/>
            <person name="Boniface M.C."/>
            <person name="Brunel D."/>
            <person name="Catrice O."/>
            <person name="Chaidir N."/>
            <person name="Claudel C."/>
            <person name="Donnadieu C."/>
            <person name="Faraut T."/>
            <person name="Fievet G."/>
            <person name="Helmstetter N."/>
            <person name="King M."/>
            <person name="Knapp S.J."/>
            <person name="Lai Z."/>
            <person name="Le Paslier M.C."/>
            <person name="Lippi Y."/>
            <person name="Lorenzon L."/>
            <person name="Mandel J.R."/>
            <person name="Marage G."/>
            <person name="Marchand G."/>
            <person name="Marquand E."/>
            <person name="Bret-Mestries E."/>
            <person name="Morien E."/>
            <person name="Nambeesan S."/>
            <person name="Nguyen T."/>
            <person name="Pegot-Espagnet P."/>
            <person name="Pouilly N."/>
            <person name="Raftis F."/>
            <person name="Sallet E."/>
            <person name="Schiex T."/>
            <person name="Thomas J."/>
            <person name="Vandecasteele C."/>
            <person name="Vares D."/>
            <person name="Vear F."/>
            <person name="Vautrin S."/>
            <person name="Crespi M."/>
            <person name="Mangin B."/>
            <person name="Burke J.M."/>
            <person name="Salse J."/>
            <person name="Munos S."/>
            <person name="Vincourt P."/>
            <person name="Rieseberg L.H."/>
            <person name="Langlade N.B."/>
        </authorList>
    </citation>
    <scope>NUCLEOTIDE SEQUENCE</scope>
    <source>
        <tissue evidence="2">Leaves</tissue>
    </source>
</reference>
<evidence type="ECO:0000313" key="3">
    <source>
        <dbReference type="Proteomes" id="UP000215914"/>
    </source>
</evidence>
<organism evidence="2 3">
    <name type="scientific">Helianthus annuus</name>
    <name type="common">Common sunflower</name>
    <dbReference type="NCBI Taxonomy" id="4232"/>
    <lineage>
        <taxon>Eukaryota</taxon>
        <taxon>Viridiplantae</taxon>
        <taxon>Streptophyta</taxon>
        <taxon>Embryophyta</taxon>
        <taxon>Tracheophyta</taxon>
        <taxon>Spermatophyta</taxon>
        <taxon>Magnoliopsida</taxon>
        <taxon>eudicotyledons</taxon>
        <taxon>Gunneridae</taxon>
        <taxon>Pentapetalae</taxon>
        <taxon>asterids</taxon>
        <taxon>campanulids</taxon>
        <taxon>Asterales</taxon>
        <taxon>Asteraceae</taxon>
        <taxon>Asteroideae</taxon>
        <taxon>Heliantheae alliance</taxon>
        <taxon>Heliantheae</taxon>
        <taxon>Helianthus</taxon>
    </lineage>
</organism>
<reference evidence="2" key="2">
    <citation type="submission" date="2020-06" db="EMBL/GenBank/DDBJ databases">
        <title>Helianthus annuus Genome sequencing and assembly Release 2.</title>
        <authorList>
            <person name="Gouzy J."/>
            <person name="Langlade N."/>
            <person name="Munos S."/>
        </authorList>
    </citation>
    <scope>NUCLEOTIDE SEQUENCE</scope>
    <source>
        <tissue evidence="2">Leaves</tissue>
    </source>
</reference>
<accession>A0A9K3NC09</accession>
<gene>
    <name evidence="2" type="ORF">HanXRQr2_Chr08g0330991</name>
</gene>
<evidence type="ECO:0000313" key="2">
    <source>
        <dbReference type="EMBL" id="KAF5794691.1"/>
    </source>
</evidence>
<evidence type="ECO:0000256" key="1">
    <source>
        <dbReference type="SAM" id="MobiDB-lite"/>
    </source>
</evidence>
<feature type="region of interest" description="Disordered" evidence="1">
    <location>
        <begin position="61"/>
        <end position="124"/>
    </location>
</feature>
<feature type="compositionally biased region" description="Basic residues" evidence="1">
    <location>
        <begin position="92"/>
        <end position="106"/>
    </location>
</feature>
<keyword evidence="3" id="KW-1185">Reference proteome</keyword>
<protein>
    <submittedName>
        <fullName evidence="2">Uncharacterized protein</fullName>
    </submittedName>
</protein>
<feature type="compositionally biased region" description="Polar residues" evidence="1">
    <location>
        <begin position="109"/>
        <end position="124"/>
    </location>
</feature>
<name>A0A9K3NC09_HELAN</name>